<evidence type="ECO:0000313" key="5">
    <source>
        <dbReference type="Proteomes" id="UP000243558"/>
    </source>
</evidence>
<dbReference type="EMBL" id="JTJR01000008">
    <property type="protein sequence ID" value="OBX05596.1"/>
    <property type="molecule type" value="Genomic_DNA"/>
</dbReference>
<dbReference type="EMBL" id="JTJM01000002">
    <property type="protein sequence ID" value="OBW93950.1"/>
    <property type="molecule type" value="Genomic_DNA"/>
</dbReference>
<accession>A0A1A7PV29</accession>
<sequence>MHIFIMRHGEASFHAFTDKDRPLTARGEDQADEQGTWLKSQTTPDLILVSPYLRAQQTCQLASQYFSKKIPTETWDNLTPYGNAEITVDYIDTLQQQGIDNLLIVSHLPLVDDIVTALGVNDAIAFHPATIAKIEYQNGKGELLEVHKSSC</sequence>
<keyword evidence="1" id="KW-0378">Hydrolase</keyword>
<dbReference type="PANTHER" id="PTHR20935">
    <property type="entry name" value="PHOSPHOGLYCERATE MUTASE-RELATED"/>
    <property type="match status" value="1"/>
</dbReference>
<gene>
    <name evidence="2" type="ORF">QV01_00130</name>
    <name evidence="3" type="ORF">QV06_01925</name>
</gene>
<dbReference type="GO" id="GO:0101006">
    <property type="term" value="F:protein histidine phosphatase activity"/>
    <property type="evidence" value="ECO:0007669"/>
    <property type="project" value="InterPro"/>
</dbReference>
<dbReference type="STRING" id="505345.QV06_01925"/>
<comment type="caution">
    <text evidence="3">The sequence shown here is derived from an EMBL/GenBank/DDBJ whole genome shotgun (WGS) entry which is preliminary data.</text>
</comment>
<dbReference type="InterPro" id="IPR004449">
    <property type="entry name" value="SixA"/>
</dbReference>
<dbReference type="NCBIfam" id="TIGR00249">
    <property type="entry name" value="sixA"/>
    <property type="match status" value="1"/>
</dbReference>
<dbReference type="SMART" id="SM00855">
    <property type="entry name" value="PGAM"/>
    <property type="match status" value="1"/>
</dbReference>
<dbReference type="CDD" id="cd07067">
    <property type="entry name" value="HP_PGM_like"/>
    <property type="match status" value="1"/>
</dbReference>
<dbReference type="InterPro" id="IPR051021">
    <property type="entry name" value="Mito_Ser/Thr_phosphatase"/>
</dbReference>
<name>A0A1A7PV29_9PAST</name>
<dbReference type="GO" id="GO:0005737">
    <property type="term" value="C:cytoplasm"/>
    <property type="evidence" value="ECO:0007669"/>
    <property type="project" value="InterPro"/>
</dbReference>
<dbReference type="AlphaFoldDB" id="A0A1A7PV29"/>
<dbReference type="RefSeq" id="WP_065236702.1">
    <property type="nucleotide sequence ID" value="NZ_JTJM01000002.1"/>
</dbReference>
<dbReference type="Proteomes" id="UP000092626">
    <property type="component" value="Unassembled WGS sequence"/>
</dbReference>
<keyword evidence="5" id="KW-1185">Reference proteome</keyword>
<dbReference type="InterPro" id="IPR013078">
    <property type="entry name" value="His_Pase_superF_clade-1"/>
</dbReference>
<evidence type="ECO:0000313" key="4">
    <source>
        <dbReference type="Proteomes" id="UP000092626"/>
    </source>
</evidence>
<protein>
    <submittedName>
        <fullName evidence="3">Phosphohistidine phosphatase</fullName>
    </submittedName>
</protein>
<reference evidence="4 5" key="1">
    <citation type="submission" date="2014-11" db="EMBL/GenBank/DDBJ databases">
        <title>Pan-genome of Gallibacterium spp.</title>
        <authorList>
            <person name="Kudirkiene E."/>
            <person name="Bojesen A.M."/>
        </authorList>
    </citation>
    <scope>NUCLEOTIDE SEQUENCE [LARGE SCALE GENOMIC DNA]</scope>
    <source>
        <strain evidence="3 4">59/S3/89</strain>
        <strain evidence="2 5">F151</strain>
    </source>
</reference>
<evidence type="ECO:0000313" key="3">
    <source>
        <dbReference type="EMBL" id="OBX05596.1"/>
    </source>
</evidence>
<dbReference type="PATRIC" id="fig|505345.6.peg.395"/>
<dbReference type="Proteomes" id="UP000243558">
    <property type="component" value="Unassembled WGS sequence"/>
</dbReference>
<dbReference type="OrthoDB" id="92610at2"/>
<dbReference type="Pfam" id="PF00300">
    <property type="entry name" value="His_Phos_1"/>
    <property type="match status" value="1"/>
</dbReference>
<evidence type="ECO:0000313" key="2">
    <source>
        <dbReference type="EMBL" id="OBW93950.1"/>
    </source>
</evidence>
<dbReference type="InterPro" id="IPR029033">
    <property type="entry name" value="His_PPase_superfam"/>
</dbReference>
<organism evidence="3 4">
    <name type="scientific">Gallibacterium genomosp. 3</name>
    <dbReference type="NCBI Taxonomy" id="505345"/>
    <lineage>
        <taxon>Bacteria</taxon>
        <taxon>Pseudomonadati</taxon>
        <taxon>Pseudomonadota</taxon>
        <taxon>Gammaproteobacteria</taxon>
        <taxon>Pasteurellales</taxon>
        <taxon>Pasteurellaceae</taxon>
        <taxon>Gallibacterium</taxon>
    </lineage>
</organism>
<dbReference type="SUPFAM" id="SSF53254">
    <property type="entry name" value="Phosphoglycerate mutase-like"/>
    <property type="match status" value="1"/>
</dbReference>
<evidence type="ECO:0000256" key="1">
    <source>
        <dbReference type="ARBA" id="ARBA00022801"/>
    </source>
</evidence>
<dbReference type="Gene3D" id="3.40.50.1240">
    <property type="entry name" value="Phosphoglycerate mutase-like"/>
    <property type="match status" value="1"/>
</dbReference>
<dbReference type="PANTHER" id="PTHR20935:SF1">
    <property type="entry name" value="SLL1549 PROTEIN"/>
    <property type="match status" value="1"/>
</dbReference>
<proteinExistence type="predicted"/>